<dbReference type="Pfam" id="PF09539">
    <property type="entry name" value="DUF2385"/>
    <property type="match status" value="1"/>
</dbReference>
<evidence type="ECO:0000256" key="2">
    <source>
        <dbReference type="SAM" id="SignalP"/>
    </source>
</evidence>
<dbReference type="NCBIfam" id="TIGR02301">
    <property type="entry name" value="TIGR02301 family protein"/>
    <property type="match status" value="1"/>
</dbReference>
<dbReference type="Proteomes" id="UP000515317">
    <property type="component" value="Chromosome"/>
</dbReference>
<keyword evidence="2" id="KW-0732">Signal</keyword>
<feature type="chain" id="PRO_5027881007" description="TIGR02301 family protein" evidence="2">
    <location>
        <begin position="24"/>
        <end position="201"/>
    </location>
</feature>
<dbReference type="EMBL" id="AP023361">
    <property type="protein sequence ID" value="BCJ90213.1"/>
    <property type="molecule type" value="Genomic_DNA"/>
</dbReference>
<gene>
    <name evidence="3" type="ORF">IZ6_09480</name>
</gene>
<organism evidence="3 4">
    <name type="scientific">Terrihabitans soli</name>
    <dbReference type="NCBI Taxonomy" id="708113"/>
    <lineage>
        <taxon>Bacteria</taxon>
        <taxon>Pseudomonadati</taxon>
        <taxon>Pseudomonadota</taxon>
        <taxon>Alphaproteobacteria</taxon>
        <taxon>Hyphomicrobiales</taxon>
        <taxon>Terrihabitans</taxon>
    </lineage>
</organism>
<evidence type="ECO:0000313" key="3">
    <source>
        <dbReference type="EMBL" id="BCJ90213.1"/>
    </source>
</evidence>
<feature type="signal peptide" evidence="2">
    <location>
        <begin position="1"/>
        <end position="23"/>
    </location>
</feature>
<dbReference type="RefSeq" id="WP_225874003.1">
    <property type="nucleotide sequence ID" value="NZ_AP023361.1"/>
</dbReference>
<dbReference type="KEGG" id="tso:IZ6_09480"/>
<sequence length="201" mass="21335">MIARIVLCLVLIFSVVAVESAQAQSPFDFFRRQQQQKKQQQRKPPAAQTAPGAPGTTAPGATQPGTLGLDPSANESSVPTGPAAAGTGAPMKAAPAAANTPPPPYEKDLRRISEILGALHYLRPLCGADDGAAWRDKMRALIDAEGGPADRRERLAGAFNEGYNGFQLTYRTCTPSADLAVRRYLAEGAKLTREIATRHGN</sequence>
<evidence type="ECO:0000256" key="1">
    <source>
        <dbReference type="SAM" id="MobiDB-lite"/>
    </source>
</evidence>
<feature type="compositionally biased region" description="Low complexity" evidence="1">
    <location>
        <begin position="79"/>
        <end position="99"/>
    </location>
</feature>
<dbReference type="InterPro" id="IPR012645">
    <property type="entry name" value="CHP02301"/>
</dbReference>
<feature type="compositionally biased region" description="Low complexity" evidence="1">
    <location>
        <begin position="32"/>
        <end position="66"/>
    </location>
</feature>
<accession>A0A6S6QGE8</accession>
<protein>
    <recommendedName>
        <fullName evidence="5">TIGR02301 family protein</fullName>
    </recommendedName>
</protein>
<name>A0A6S6QGE8_9HYPH</name>
<evidence type="ECO:0008006" key="5">
    <source>
        <dbReference type="Google" id="ProtNLM"/>
    </source>
</evidence>
<feature type="region of interest" description="Disordered" evidence="1">
    <location>
        <begin position="31"/>
        <end position="106"/>
    </location>
</feature>
<keyword evidence="4" id="KW-1185">Reference proteome</keyword>
<evidence type="ECO:0000313" key="4">
    <source>
        <dbReference type="Proteomes" id="UP000515317"/>
    </source>
</evidence>
<proteinExistence type="predicted"/>
<dbReference type="AlphaFoldDB" id="A0A6S6QGE8"/>
<reference evidence="3 4" key="1">
    <citation type="submission" date="2020-08" db="EMBL/GenBank/DDBJ databases">
        <title>Genome sequence of Rhizobiales bacterium strain IZ6.</title>
        <authorList>
            <person name="Nakai R."/>
            <person name="Naganuma T."/>
        </authorList>
    </citation>
    <scope>NUCLEOTIDE SEQUENCE [LARGE SCALE GENOMIC DNA]</scope>
    <source>
        <strain evidence="3 4">IZ6</strain>
    </source>
</reference>